<dbReference type="InterPro" id="IPR024570">
    <property type="entry name" value="Murein_transglycosylaseC_N"/>
</dbReference>
<dbReference type="PANTHER" id="PTHR37423:SF2">
    <property type="entry name" value="MEMBRANE-BOUND LYTIC MUREIN TRANSGLYCOSYLASE C"/>
    <property type="match status" value="1"/>
</dbReference>
<evidence type="ECO:0000259" key="3">
    <source>
        <dbReference type="Pfam" id="PF01464"/>
    </source>
</evidence>
<sequence>MIRFLFLFIVTLLQAQTLQAALPENFSELSDDVQAVILEYLFFPEQATQVWGKDFAAPSAHRMVKYLDDYHTRVNIDFSRGHIRVESERSKTPLGALQHAIVATLLTPADPNAVDLFTAADMGLTGKPFLTGLVQDHEGQAIASQWRAERYAQYLLQHKVQRRGARYWVDIPMVRSYRQRSAEQYRQLVYQAAQRYRVQPALILAIMETESSFNPFAVSPAGAFGLMQVMRATAGRDVFQRVYRRAGQPDRNFLMDPARNIDIGTAYLTILRDTYLRDVRDPLAREYCIIAAYNGGTGNLLKAFHKDRKKAVERINKLSAAEVYRRIVRDHPKDESRNYLKKVTQYKQRYAHW</sequence>
<protein>
    <submittedName>
        <fullName evidence="5">DUF3393 domain-containing protein</fullName>
    </submittedName>
</protein>
<reference evidence="5 6" key="1">
    <citation type="submission" date="2019-11" db="EMBL/GenBank/DDBJ databases">
        <title>Venatorbacter sp. nov. a predator of Campylobacter and other Gram-negative bacteria.</title>
        <authorList>
            <person name="Saeedi A."/>
            <person name="Cummings N.J."/>
            <person name="Connerton I.F."/>
            <person name="Connerton P.L."/>
        </authorList>
    </citation>
    <scope>NUCLEOTIDE SEQUENCE [LARGE SCALE GENOMIC DNA]</scope>
    <source>
        <strain evidence="5">XL5</strain>
    </source>
</reference>
<dbReference type="Proteomes" id="UP000596074">
    <property type="component" value="Chromosome"/>
</dbReference>
<feature type="domain" description="Transglycosylase SLT" evidence="3">
    <location>
        <begin position="189"/>
        <end position="312"/>
    </location>
</feature>
<dbReference type="KEGG" id="vcw:GJQ55_03970"/>
<dbReference type="InterPro" id="IPR008258">
    <property type="entry name" value="Transglycosylase_SLT_dom_1"/>
</dbReference>
<keyword evidence="2" id="KW-0732">Signal</keyword>
<comment type="similarity">
    <text evidence="1">Belongs to the transglycosylase Slt family.</text>
</comment>
<name>A0A9X7UV88_9GAMM</name>
<dbReference type="GO" id="GO:0008933">
    <property type="term" value="F:peptidoglycan lytic transglycosylase activity"/>
    <property type="evidence" value="ECO:0007669"/>
    <property type="project" value="InterPro"/>
</dbReference>
<keyword evidence="6" id="KW-1185">Reference proteome</keyword>
<dbReference type="InterPro" id="IPR000189">
    <property type="entry name" value="Transglyc_AS"/>
</dbReference>
<feature type="chain" id="PRO_5040951682" evidence="2">
    <location>
        <begin position="21"/>
        <end position="353"/>
    </location>
</feature>
<accession>A0A9X7UV88</accession>
<dbReference type="GO" id="GO:0000270">
    <property type="term" value="P:peptidoglycan metabolic process"/>
    <property type="evidence" value="ECO:0007669"/>
    <property type="project" value="InterPro"/>
</dbReference>
<proteinExistence type="inferred from homology"/>
<organism evidence="5 6">
    <name type="scientific">Venatoribacter cucullus</name>
    <dbReference type="NCBI Taxonomy" id="2661630"/>
    <lineage>
        <taxon>Bacteria</taxon>
        <taxon>Pseudomonadati</taxon>
        <taxon>Pseudomonadota</taxon>
        <taxon>Gammaproteobacteria</taxon>
        <taxon>Oceanospirillales</taxon>
        <taxon>Oceanospirillaceae</taxon>
        <taxon>Venatoribacter</taxon>
    </lineage>
</organism>
<evidence type="ECO:0000313" key="5">
    <source>
        <dbReference type="EMBL" id="QQD23692.1"/>
    </source>
</evidence>
<dbReference type="PROSITE" id="PS00922">
    <property type="entry name" value="TRANSGLYCOSYLASE"/>
    <property type="match status" value="1"/>
</dbReference>
<dbReference type="AlphaFoldDB" id="A0A9X7UV88"/>
<evidence type="ECO:0000259" key="4">
    <source>
        <dbReference type="Pfam" id="PF11873"/>
    </source>
</evidence>
<dbReference type="GO" id="GO:0016020">
    <property type="term" value="C:membrane"/>
    <property type="evidence" value="ECO:0007669"/>
    <property type="project" value="InterPro"/>
</dbReference>
<evidence type="ECO:0000256" key="2">
    <source>
        <dbReference type="SAM" id="SignalP"/>
    </source>
</evidence>
<evidence type="ECO:0000256" key="1">
    <source>
        <dbReference type="ARBA" id="ARBA00007734"/>
    </source>
</evidence>
<feature type="signal peptide" evidence="2">
    <location>
        <begin position="1"/>
        <end position="20"/>
    </location>
</feature>
<dbReference type="RefSeq" id="WP_228346227.1">
    <property type="nucleotide sequence ID" value="NZ_CP046056.1"/>
</dbReference>
<evidence type="ECO:0000313" key="6">
    <source>
        <dbReference type="Proteomes" id="UP000596074"/>
    </source>
</evidence>
<dbReference type="SUPFAM" id="SSF53955">
    <property type="entry name" value="Lysozyme-like"/>
    <property type="match status" value="1"/>
</dbReference>
<dbReference type="CDD" id="cd16893">
    <property type="entry name" value="LT_MltC_MltE"/>
    <property type="match status" value="1"/>
</dbReference>
<feature type="domain" description="Murein transglycosylase-C N-terminal" evidence="4">
    <location>
        <begin position="43"/>
        <end position="182"/>
    </location>
</feature>
<dbReference type="PANTHER" id="PTHR37423">
    <property type="entry name" value="SOLUBLE LYTIC MUREIN TRANSGLYCOSYLASE-RELATED"/>
    <property type="match status" value="1"/>
</dbReference>
<dbReference type="Pfam" id="PF11873">
    <property type="entry name" value="Mltc_N"/>
    <property type="match status" value="1"/>
</dbReference>
<dbReference type="EMBL" id="CP046056">
    <property type="protein sequence ID" value="QQD23692.1"/>
    <property type="molecule type" value="Genomic_DNA"/>
</dbReference>
<dbReference type="InterPro" id="IPR023346">
    <property type="entry name" value="Lysozyme-like_dom_sf"/>
</dbReference>
<dbReference type="Gene3D" id="1.10.530.10">
    <property type="match status" value="1"/>
</dbReference>
<gene>
    <name evidence="5" type="ORF">GJQ55_03970</name>
</gene>
<dbReference type="Pfam" id="PF01464">
    <property type="entry name" value="SLT"/>
    <property type="match status" value="1"/>
</dbReference>